<keyword evidence="2" id="KW-0229">DNA integration</keyword>
<dbReference type="InterPro" id="IPR050090">
    <property type="entry name" value="Tyrosine_recombinase_XerCD"/>
</dbReference>
<organism evidence="6 7">
    <name type="scientific">Paenibacillus tundrae</name>
    <dbReference type="NCBI Taxonomy" id="528187"/>
    <lineage>
        <taxon>Bacteria</taxon>
        <taxon>Bacillati</taxon>
        <taxon>Bacillota</taxon>
        <taxon>Bacilli</taxon>
        <taxon>Bacillales</taxon>
        <taxon>Paenibacillaceae</taxon>
        <taxon>Paenibacillus</taxon>
    </lineage>
</organism>
<dbReference type="PROSITE" id="PS51898">
    <property type="entry name" value="TYR_RECOMBINASE"/>
    <property type="match status" value="1"/>
</dbReference>
<comment type="similarity">
    <text evidence="1">Belongs to the 'phage' integrase family.</text>
</comment>
<name>A0ABT9W7V5_9BACL</name>
<dbReference type="InterPro" id="IPR011010">
    <property type="entry name" value="DNA_brk_join_enz"/>
</dbReference>
<evidence type="ECO:0000256" key="2">
    <source>
        <dbReference type="ARBA" id="ARBA00022908"/>
    </source>
</evidence>
<dbReference type="InterPro" id="IPR004107">
    <property type="entry name" value="Integrase_SAM-like_N"/>
</dbReference>
<protein>
    <submittedName>
        <fullName evidence="6">Integrase</fullName>
    </submittedName>
</protein>
<evidence type="ECO:0000313" key="7">
    <source>
        <dbReference type="Proteomes" id="UP001233836"/>
    </source>
</evidence>
<dbReference type="Gene3D" id="1.10.443.10">
    <property type="entry name" value="Intergrase catalytic core"/>
    <property type="match status" value="1"/>
</dbReference>
<gene>
    <name evidence="6" type="ORF">J2T19_000581</name>
</gene>
<evidence type="ECO:0000256" key="1">
    <source>
        <dbReference type="ARBA" id="ARBA00008857"/>
    </source>
</evidence>
<dbReference type="CDD" id="cd01189">
    <property type="entry name" value="INT_ICEBs1_C_like"/>
    <property type="match status" value="1"/>
</dbReference>
<evidence type="ECO:0000256" key="3">
    <source>
        <dbReference type="ARBA" id="ARBA00023125"/>
    </source>
</evidence>
<dbReference type="PANTHER" id="PTHR30349">
    <property type="entry name" value="PHAGE INTEGRASE-RELATED"/>
    <property type="match status" value="1"/>
</dbReference>
<dbReference type="InterPro" id="IPR002104">
    <property type="entry name" value="Integrase_catalytic"/>
</dbReference>
<dbReference type="Proteomes" id="UP001233836">
    <property type="component" value="Unassembled WGS sequence"/>
</dbReference>
<dbReference type="EMBL" id="JAUSTI010000001">
    <property type="protein sequence ID" value="MDQ0169144.1"/>
    <property type="molecule type" value="Genomic_DNA"/>
</dbReference>
<dbReference type="InterPro" id="IPR013762">
    <property type="entry name" value="Integrase-like_cat_sf"/>
</dbReference>
<dbReference type="SUPFAM" id="SSF56349">
    <property type="entry name" value="DNA breaking-rejoining enzymes"/>
    <property type="match status" value="1"/>
</dbReference>
<feature type="domain" description="Tyr recombinase" evidence="5">
    <location>
        <begin position="183"/>
        <end position="386"/>
    </location>
</feature>
<keyword evidence="7" id="KW-1185">Reference proteome</keyword>
<sequence length="400" mass="46094">MASIEARGTNSWRLTVEAGYDSNGKRLREKKTIRINEKLSPKKLDERLNEELVKFKMEVESGQYIAPEKMMFATFIDEWRVKFAKGKKYAPKTTELNEYLFTLLLPHFGNKKMSDIKTMHIVQYFSDIEDPEKRLFSYKGELSSSTLISLHRVLRNVFGVAVTWKVIKESPMHGLKYPKKIKVKAECYDEEESKELLTILESQPLVWKAIVTLAITTGMRRGEICGLEWKHINLDKGIIEIEQQMVYTKETQKAITPPKTADANRKVSIPKVVVDLLKNLRKQTVINIDKMGSEWKGSLEHQFVFTTSSGSPFGPEYVSNRWHNFVRKHGLRPIKFHALRHTSASLLINQGVHSKVISERLGHSDIAITMNVYGHVFRKADHDAANKFDDMFNKPNKDIN</sequence>
<comment type="caution">
    <text evidence="6">The sequence shown here is derived from an EMBL/GenBank/DDBJ whole genome shotgun (WGS) entry which is preliminary data.</text>
</comment>
<dbReference type="Pfam" id="PF14659">
    <property type="entry name" value="Phage_int_SAM_3"/>
    <property type="match status" value="1"/>
</dbReference>
<dbReference type="Pfam" id="PF00589">
    <property type="entry name" value="Phage_integrase"/>
    <property type="match status" value="1"/>
</dbReference>
<accession>A0ABT9W7V5</accession>
<keyword evidence="4" id="KW-0233">DNA recombination</keyword>
<dbReference type="InterPro" id="IPR010998">
    <property type="entry name" value="Integrase_recombinase_N"/>
</dbReference>
<dbReference type="Gene3D" id="1.10.150.130">
    <property type="match status" value="1"/>
</dbReference>
<evidence type="ECO:0000256" key="4">
    <source>
        <dbReference type="ARBA" id="ARBA00023172"/>
    </source>
</evidence>
<dbReference type="RefSeq" id="WP_307212933.1">
    <property type="nucleotide sequence ID" value="NZ_JAUSTI010000001.1"/>
</dbReference>
<dbReference type="PANTHER" id="PTHR30349:SF64">
    <property type="entry name" value="PROPHAGE INTEGRASE INTD-RELATED"/>
    <property type="match status" value="1"/>
</dbReference>
<keyword evidence="3" id="KW-0238">DNA-binding</keyword>
<proteinExistence type="inferred from homology"/>
<evidence type="ECO:0000259" key="5">
    <source>
        <dbReference type="PROSITE" id="PS51898"/>
    </source>
</evidence>
<evidence type="ECO:0000313" key="6">
    <source>
        <dbReference type="EMBL" id="MDQ0169144.1"/>
    </source>
</evidence>
<reference evidence="6 7" key="1">
    <citation type="submission" date="2023-07" db="EMBL/GenBank/DDBJ databases">
        <title>Sorghum-associated microbial communities from plants grown in Nebraska, USA.</title>
        <authorList>
            <person name="Schachtman D."/>
        </authorList>
    </citation>
    <scope>NUCLEOTIDE SEQUENCE [LARGE SCALE GENOMIC DNA]</scope>
    <source>
        <strain evidence="6 7">DS1314</strain>
    </source>
</reference>